<dbReference type="EMBL" id="JAIWYP010000006">
    <property type="protein sequence ID" value="KAH3806201.1"/>
    <property type="molecule type" value="Genomic_DNA"/>
</dbReference>
<organism evidence="2 3">
    <name type="scientific">Dreissena polymorpha</name>
    <name type="common">Zebra mussel</name>
    <name type="synonym">Mytilus polymorpha</name>
    <dbReference type="NCBI Taxonomy" id="45954"/>
    <lineage>
        <taxon>Eukaryota</taxon>
        <taxon>Metazoa</taxon>
        <taxon>Spiralia</taxon>
        <taxon>Lophotrochozoa</taxon>
        <taxon>Mollusca</taxon>
        <taxon>Bivalvia</taxon>
        <taxon>Autobranchia</taxon>
        <taxon>Heteroconchia</taxon>
        <taxon>Euheterodonta</taxon>
        <taxon>Imparidentia</taxon>
        <taxon>Neoheterodontei</taxon>
        <taxon>Myida</taxon>
        <taxon>Dreissenoidea</taxon>
        <taxon>Dreissenidae</taxon>
        <taxon>Dreissena</taxon>
    </lineage>
</organism>
<name>A0A9D4FZW1_DREPO</name>
<keyword evidence="3" id="KW-1185">Reference proteome</keyword>
<reference evidence="2" key="1">
    <citation type="journal article" date="2019" name="bioRxiv">
        <title>The Genome of the Zebra Mussel, Dreissena polymorpha: A Resource for Invasive Species Research.</title>
        <authorList>
            <person name="McCartney M.A."/>
            <person name="Auch B."/>
            <person name="Kono T."/>
            <person name="Mallez S."/>
            <person name="Zhang Y."/>
            <person name="Obille A."/>
            <person name="Becker A."/>
            <person name="Abrahante J.E."/>
            <person name="Garbe J."/>
            <person name="Badalamenti J.P."/>
            <person name="Herman A."/>
            <person name="Mangelson H."/>
            <person name="Liachko I."/>
            <person name="Sullivan S."/>
            <person name="Sone E.D."/>
            <person name="Koren S."/>
            <person name="Silverstein K.A.T."/>
            <person name="Beckman K.B."/>
            <person name="Gohl D.M."/>
        </authorList>
    </citation>
    <scope>NUCLEOTIDE SEQUENCE</scope>
    <source>
        <strain evidence="2">Duluth1</strain>
        <tissue evidence="2">Whole animal</tissue>
    </source>
</reference>
<evidence type="ECO:0000313" key="2">
    <source>
        <dbReference type="EMBL" id="KAH3806201.1"/>
    </source>
</evidence>
<accession>A0A9D4FZW1</accession>
<protein>
    <submittedName>
        <fullName evidence="2">Uncharacterized protein</fullName>
    </submittedName>
</protein>
<dbReference type="Proteomes" id="UP000828390">
    <property type="component" value="Unassembled WGS sequence"/>
</dbReference>
<feature type="region of interest" description="Disordered" evidence="1">
    <location>
        <begin position="58"/>
        <end position="87"/>
    </location>
</feature>
<gene>
    <name evidence="2" type="ORF">DPMN_134518</name>
</gene>
<dbReference type="AlphaFoldDB" id="A0A9D4FZW1"/>
<sequence length="122" mass="14017">MRPAQQGNFLSPRPSGMSVLSRPVTFSLNRKVLRECRRPSMTTRSLTVYERAYRIGGQHREVKDHGEQQDQHQCRHHHQQQEARRRDSFKFLGATVSKDGTSATEVRIRIAMAAAEMAKLTQ</sequence>
<proteinExistence type="predicted"/>
<evidence type="ECO:0000256" key="1">
    <source>
        <dbReference type="SAM" id="MobiDB-lite"/>
    </source>
</evidence>
<comment type="caution">
    <text evidence="2">The sequence shown here is derived from an EMBL/GenBank/DDBJ whole genome shotgun (WGS) entry which is preliminary data.</text>
</comment>
<reference evidence="2" key="2">
    <citation type="submission" date="2020-11" db="EMBL/GenBank/DDBJ databases">
        <authorList>
            <person name="McCartney M.A."/>
            <person name="Auch B."/>
            <person name="Kono T."/>
            <person name="Mallez S."/>
            <person name="Becker A."/>
            <person name="Gohl D.M."/>
            <person name="Silverstein K.A.T."/>
            <person name="Koren S."/>
            <person name="Bechman K.B."/>
            <person name="Herman A."/>
            <person name="Abrahante J.E."/>
            <person name="Garbe J."/>
        </authorList>
    </citation>
    <scope>NUCLEOTIDE SEQUENCE</scope>
    <source>
        <strain evidence="2">Duluth1</strain>
        <tissue evidence="2">Whole animal</tissue>
    </source>
</reference>
<evidence type="ECO:0000313" key="3">
    <source>
        <dbReference type="Proteomes" id="UP000828390"/>
    </source>
</evidence>
<feature type="region of interest" description="Disordered" evidence="1">
    <location>
        <begin position="1"/>
        <end position="20"/>
    </location>
</feature>